<evidence type="ECO:0000313" key="1">
    <source>
        <dbReference type="EMBL" id="PPQ63681.1"/>
    </source>
</evidence>
<organism evidence="1 2">
    <name type="scientific">Panaeolus cyanescens</name>
    <dbReference type="NCBI Taxonomy" id="181874"/>
    <lineage>
        <taxon>Eukaryota</taxon>
        <taxon>Fungi</taxon>
        <taxon>Dikarya</taxon>
        <taxon>Basidiomycota</taxon>
        <taxon>Agaricomycotina</taxon>
        <taxon>Agaricomycetes</taxon>
        <taxon>Agaricomycetidae</taxon>
        <taxon>Agaricales</taxon>
        <taxon>Agaricineae</taxon>
        <taxon>Galeropsidaceae</taxon>
        <taxon>Panaeolus</taxon>
    </lineage>
</organism>
<proteinExistence type="predicted"/>
<keyword evidence="2" id="KW-1185">Reference proteome</keyword>
<dbReference type="EMBL" id="NHTK01006114">
    <property type="protein sequence ID" value="PPQ63681.1"/>
    <property type="molecule type" value="Genomic_DNA"/>
</dbReference>
<accession>A0A409VA35</accession>
<sequence>MLKVYSIFVDVLQLQISSKEDHSTQPVNLPPEIWHEIFQFATYVHSSASIKPLDPFSPRRAITNAMGTNSYSMSMRTKRSLVLVSRSWRQLSMPIFYEHIVIRSPSRAAKTLQVLEGSKRIMDPTMSHTESERLGYGQWTRHLEIHTYARGSKEIEFLKTIFRIMRCCPNLRFLSGIWIHQLPLEFLAVITQLYASSELFSGLYWNDLNPKDFTDAASSTFSTTSSPEFLASFQSLRILDLRHFVGGDPVHRDPSLSSPTLPHVQDLVLSTYPRSMQAATILNLPSLRNLTLRTPDWKTGHEPVLKEFLKRHGSSLLMIDLLSPSPDNEPDPDTTISRRTATHINPDIFVREDLCPNLDTFVYPITSPQMTSSSHPKLRRIGLRGVRSDGLYPDKPSGTKDHLMSITSERYSNLELVQTISFLVDSDGDSLSKDLFIWWTERFEADGIDFRDGEGVLWAYTEPAEQSKAQTTEVEPQVVEAKQNAEGLNPPKDVETTVITVADIVDSVSGP</sequence>
<evidence type="ECO:0008006" key="3">
    <source>
        <dbReference type="Google" id="ProtNLM"/>
    </source>
</evidence>
<dbReference type="OrthoDB" id="3171058at2759"/>
<comment type="caution">
    <text evidence="1">The sequence shown here is derived from an EMBL/GenBank/DDBJ whole genome shotgun (WGS) entry which is preliminary data.</text>
</comment>
<reference evidence="1 2" key="1">
    <citation type="journal article" date="2018" name="Evol. Lett.">
        <title>Horizontal gene cluster transfer increased hallucinogenic mushroom diversity.</title>
        <authorList>
            <person name="Reynolds H.T."/>
            <person name="Vijayakumar V."/>
            <person name="Gluck-Thaler E."/>
            <person name="Korotkin H.B."/>
            <person name="Matheny P.B."/>
            <person name="Slot J.C."/>
        </authorList>
    </citation>
    <scope>NUCLEOTIDE SEQUENCE [LARGE SCALE GENOMIC DNA]</scope>
    <source>
        <strain evidence="1 2">2629</strain>
    </source>
</reference>
<evidence type="ECO:0000313" key="2">
    <source>
        <dbReference type="Proteomes" id="UP000284842"/>
    </source>
</evidence>
<dbReference type="AlphaFoldDB" id="A0A409VA35"/>
<dbReference type="InParanoid" id="A0A409VA35"/>
<dbReference type="SUPFAM" id="SSF52047">
    <property type="entry name" value="RNI-like"/>
    <property type="match status" value="1"/>
</dbReference>
<gene>
    <name evidence="1" type="ORF">CVT24_004567</name>
</gene>
<dbReference type="Proteomes" id="UP000284842">
    <property type="component" value="Unassembled WGS sequence"/>
</dbReference>
<protein>
    <recommendedName>
        <fullName evidence="3">F-box domain-containing protein</fullName>
    </recommendedName>
</protein>
<name>A0A409VA35_9AGAR</name>